<reference evidence="2" key="1">
    <citation type="journal article" date="2013" name="Environ. Microbiol.">
        <title>Seasonally variable intestinal metagenomes of the red palm weevil (Rhynchophorus ferrugineus).</title>
        <authorList>
            <person name="Jia S."/>
            <person name="Zhang X."/>
            <person name="Zhang G."/>
            <person name="Yin A."/>
            <person name="Zhang S."/>
            <person name="Li F."/>
            <person name="Wang L."/>
            <person name="Zhao D."/>
            <person name="Yun Q."/>
            <person name="Tala"/>
            <person name="Wang J."/>
            <person name="Sun G."/>
            <person name="Baabdullah M."/>
            <person name="Yu X."/>
            <person name="Hu S."/>
            <person name="Al-Mssallem I.S."/>
            <person name="Yu J."/>
        </authorList>
    </citation>
    <scope>NUCLEOTIDE SEQUENCE</scope>
</reference>
<dbReference type="EMBL" id="KF121688">
    <property type="protein sequence ID" value="AIA88978.1"/>
    <property type="molecule type" value="Genomic_DNA"/>
</dbReference>
<evidence type="ECO:0000313" key="2">
    <source>
        <dbReference type="EMBL" id="AIA88978.1"/>
    </source>
</evidence>
<feature type="domain" description="Peptidoglycan binding-like" evidence="1">
    <location>
        <begin position="15"/>
        <end position="68"/>
    </location>
</feature>
<proteinExistence type="predicted"/>
<dbReference type="Gene3D" id="1.10.101.10">
    <property type="entry name" value="PGBD-like superfamily/PGBD"/>
    <property type="match status" value="1"/>
</dbReference>
<name>A0A060BX53_9RHOB</name>
<dbReference type="SUPFAM" id="SSF47090">
    <property type="entry name" value="PGBD-like"/>
    <property type="match status" value="1"/>
</dbReference>
<protein>
    <submittedName>
        <fullName evidence="2">PG_binding_1</fullName>
    </submittedName>
</protein>
<dbReference type="InterPro" id="IPR036365">
    <property type="entry name" value="PGBD-like_sf"/>
</dbReference>
<dbReference type="AlphaFoldDB" id="A0A060BX53"/>
<dbReference type="InterPro" id="IPR036366">
    <property type="entry name" value="PGBDSf"/>
</dbReference>
<dbReference type="InterPro" id="IPR002477">
    <property type="entry name" value="Peptidoglycan-bd-like"/>
</dbReference>
<accession>A0A060BX53</accession>
<evidence type="ECO:0000259" key="1">
    <source>
        <dbReference type="Pfam" id="PF01471"/>
    </source>
</evidence>
<organism evidence="2">
    <name type="scientific">uncultured Rhodobacter sp</name>
    <dbReference type="NCBI Taxonomy" id="204728"/>
    <lineage>
        <taxon>Bacteria</taxon>
        <taxon>Pseudomonadati</taxon>
        <taxon>Pseudomonadota</taxon>
        <taxon>Alphaproteobacteria</taxon>
        <taxon>Rhodobacterales</taxon>
        <taxon>Rhodobacter group</taxon>
        <taxon>Rhodobacter</taxon>
        <taxon>environmental samples</taxon>
    </lineage>
</organism>
<sequence>MAPWPRDGRALTSNEKQEVQERLTALGFDTQGTDGKIGQNTIDAVVAWQRANGLPPDGYVTLSLLERLRRG</sequence>
<dbReference type="Pfam" id="PF01471">
    <property type="entry name" value="PG_binding_1"/>
    <property type="match status" value="1"/>
</dbReference>